<dbReference type="VEuPathDB" id="FungiDB:RhiirA1_458751"/>
<dbReference type="Proteomes" id="UP000234323">
    <property type="component" value="Unassembled WGS sequence"/>
</dbReference>
<dbReference type="VEuPathDB" id="FungiDB:RhiirFUN_013496"/>
<keyword evidence="2" id="KW-1185">Reference proteome</keyword>
<organism evidence="1 2">
    <name type="scientific">Rhizophagus irregularis</name>
    <dbReference type="NCBI Taxonomy" id="588596"/>
    <lineage>
        <taxon>Eukaryota</taxon>
        <taxon>Fungi</taxon>
        <taxon>Fungi incertae sedis</taxon>
        <taxon>Mucoromycota</taxon>
        <taxon>Glomeromycotina</taxon>
        <taxon>Glomeromycetes</taxon>
        <taxon>Glomerales</taxon>
        <taxon>Glomeraceae</taxon>
        <taxon>Rhizophagus</taxon>
    </lineage>
</organism>
<proteinExistence type="predicted"/>
<reference evidence="1 2" key="1">
    <citation type="submission" date="2015-10" db="EMBL/GenBank/DDBJ databases">
        <title>Genome analyses suggest a sexual origin of heterokaryosis in a supposedly ancient asexual fungus.</title>
        <authorList>
            <person name="Ropars J."/>
            <person name="Sedzielewska K."/>
            <person name="Noel J."/>
            <person name="Charron P."/>
            <person name="Farinelli L."/>
            <person name="Marton T."/>
            <person name="Kruger M."/>
            <person name="Pelin A."/>
            <person name="Brachmann A."/>
            <person name="Corradi N."/>
        </authorList>
    </citation>
    <scope>NUCLEOTIDE SEQUENCE [LARGE SCALE GENOMIC DNA]</scope>
    <source>
        <strain evidence="1 2">A4</strain>
    </source>
</reference>
<gene>
    <name evidence="1" type="ORF">RhiirA4_480000</name>
</gene>
<name>A0A2I1HHA7_9GLOM</name>
<accession>A0A2I1HHA7</accession>
<evidence type="ECO:0000313" key="1">
    <source>
        <dbReference type="EMBL" id="PKY58248.1"/>
    </source>
</evidence>
<evidence type="ECO:0000313" key="2">
    <source>
        <dbReference type="Proteomes" id="UP000234323"/>
    </source>
</evidence>
<sequence length="242" mass="28181">MSKLLQVNIPNNFNFNLLKDMKDQLFNFDAINVDDWHLDILDTTILDFLLQPNYNHNDTLLEHDLSERNRLKAFDNFIKRSNRYILLNSIKQFLRGQNQSILRPNQIKMTLGISTAGSLPYFAKYIIEQLSNALNRNIQHHDQTSRSTVDLTLSPRYQPIIPQYPSFDRRRKEWVMVDTNRFSEVGKIVEKNLVTTFLYQHWIIREGSDLLIKCTGCSTSSMNGLTATGTCIRRGHFSKGCH</sequence>
<dbReference type="AlphaFoldDB" id="A0A2I1HHA7"/>
<protein>
    <submittedName>
        <fullName evidence="1">Uncharacterized protein</fullName>
    </submittedName>
</protein>
<dbReference type="EMBL" id="LLXI01002919">
    <property type="protein sequence ID" value="PKY58248.1"/>
    <property type="molecule type" value="Genomic_DNA"/>
</dbReference>
<comment type="caution">
    <text evidence="1">The sequence shown here is derived from an EMBL/GenBank/DDBJ whole genome shotgun (WGS) entry which is preliminary data.</text>
</comment>